<feature type="non-terminal residue" evidence="2">
    <location>
        <position position="1"/>
    </location>
</feature>
<feature type="compositionally biased region" description="Polar residues" evidence="1">
    <location>
        <begin position="14"/>
        <end position="25"/>
    </location>
</feature>
<dbReference type="Proteomes" id="UP000652761">
    <property type="component" value="Unassembled WGS sequence"/>
</dbReference>
<accession>A0A843W2N9</accession>
<keyword evidence="3" id="KW-1185">Reference proteome</keyword>
<dbReference type="EMBL" id="NMUH01002701">
    <property type="protein sequence ID" value="MQM01587.1"/>
    <property type="molecule type" value="Genomic_DNA"/>
</dbReference>
<evidence type="ECO:0000313" key="3">
    <source>
        <dbReference type="Proteomes" id="UP000652761"/>
    </source>
</evidence>
<protein>
    <submittedName>
        <fullName evidence="2">Uncharacterized protein</fullName>
    </submittedName>
</protein>
<gene>
    <name evidence="2" type="ORF">Taro_034343</name>
</gene>
<name>A0A843W2N9_COLES</name>
<feature type="region of interest" description="Disordered" evidence="1">
    <location>
        <begin position="1"/>
        <end position="36"/>
    </location>
</feature>
<proteinExistence type="predicted"/>
<comment type="caution">
    <text evidence="2">The sequence shown here is derived from an EMBL/GenBank/DDBJ whole genome shotgun (WGS) entry which is preliminary data.</text>
</comment>
<dbReference type="AlphaFoldDB" id="A0A843W2N9"/>
<reference evidence="2" key="1">
    <citation type="submission" date="2017-07" db="EMBL/GenBank/DDBJ databases">
        <title>Taro Niue Genome Assembly and Annotation.</title>
        <authorList>
            <person name="Atibalentja N."/>
            <person name="Keating K."/>
            <person name="Fields C.J."/>
        </authorList>
    </citation>
    <scope>NUCLEOTIDE SEQUENCE</scope>
    <source>
        <strain evidence="2">Niue_2</strain>
        <tissue evidence="2">Leaf</tissue>
    </source>
</reference>
<sequence>MTSAPLPPVAGPTASASPSHMASGSTPPPSEPGMFIHSYSHHEGEGSYNETMWAVWINEGNKIEPTQASQFITKTLQAHFPGPIHRFSDFPMNVQDLLYDMFVRNHRFIEHSDKLHARSTWTTTTRKNFKHLLYNIRRNAERVCASIDKNQWKEHRPVWMRKEYWME</sequence>
<evidence type="ECO:0000256" key="1">
    <source>
        <dbReference type="SAM" id="MobiDB-lite"/>
    </source>
</evidence>
<feature type="compositionally biased region" description="Pro residues" evidence="1">
    <location>
        <begin position="1"/>
        <end position="10"/>
    </location>
</feature>
<organism evidence="2 3">
    <name type="scientific">Colocasia esculenta</name>
    <name type="common">Wild taro</name>
    <name type="synonym">Arum esculentum</name>
    <dbReference type="NCBI Taxonomy" id="4460"/>
    <lineage>
        <taxon>Eukaryota</taxon>
        <taxon>Viridiplantae</taxon>
        <taxon>Streptophyta</taxon>
        <taxon>Embryophyta</taxon>
        <taxon>Tracheophyta</taxon>
        <taxon>Spermatophyta</taxon>
        <taxon>Magnoliopsida</taxon>
        <taxon>Liliopsida</taxon>
        <taxon>Araceae</taxon>
        <taxon>Aroideae</taxon>
        <taxon>Colocasieae</taxon>
        <taxon>Colocasia</taxon>
    </lineage>
</organism>
<evidence type="ECO:0000313" key="2">
    <source>
        <dbReference type="EMBL" id="MQM01587.1"/>
    </source>
</evidence>